<dbReference type="Pfam" id="PF00696">
    <property type="entry name" value="AA_kinase"/>
    <property type="match status" value="1"/>
</dbReference>
<dbReference type="GO" id="GO:0004349">
    <property type="term" value="F:glutamate 5-kinase activity"/>
    <property type="evidence" value="ECO:0007669"/>
    <property type="project" value="TreeGrafter"/>
</dbReference>
<dbReference type="GO" id="GO:0005829">
    <property type="term" value="C:cytosol"/>
    <property type="evidence" value="ECO:0007669"/>
    <property type="project" value="TreeGrafter"/>
</dbReference>
<keyword evidence="7" id="KW-1185">Reference proteome</keyword>
<keyword evidence="2" id="KW-0547">Nucleotide-binding</keyword>
<evidence type="ECO:0000259" key="5">
    <source>
        <dbReference type="Pfam" id="PF00696"/>
    </source>
</evidence>
<dbReference type="InterPro" id="IPR001048">
    <property type="entry name" value="Asp/Glu/Uridylate_kinase"/>
</dbReference>
<evidence type="ECO:0000313" key="6">
    <source>
        <dbReference type="EMBL" id="KPV48077.1"/>
    </source>
</evidence>
<dbReference type="InterPro" id="IPR036393">
    <property type="entry name" value="AceGlu_kinase-like_sf"/>
</dbReference>
<accession>A0A0N8PQU2</accession>
<keyword evidence="3 6" id="KW-0418">Kinase</keyword>
<dbReference type="SUPFAM" id="SSF53633">
    <property type="entry name" value="Carbamate kinase-like"/>
    <property type="match status" value="1"/>
</dbReference>
<dbReference type="PANTHER" id="PTHR43654:SF1">
    <property type="entry name" value="ISOPENTENYL PHOSPHATE KINASE"/>
    <property type="match status" value="1"/>
</dbReference>
<dbReference type="PATRIC" id="fig|186479.3.peg.6143"/>
<keyword evidence="1" id="KW-0808">Transferase</keyword>
<protein>
    <submittedName>
        <fullName evidence="6">Uridylate kinase</fullName>
    </submittedName>
</protein>
<dbReference type="EMBL" id="LJCR01002967">
    <property type="protein sequence ID" value="KPV48077.1"/>
    <property type="molecule type" value="Genomic_DNA"/>
</dbReference>
<dbReference type="AlphaFoldDB" id="A0A0N8PQU2"/>
<keyword evidence="4" id="KW-0067">ATP-binding</keyword>
<name>A0A0N8PQU2_9CHLR</name>
<evidence type="ECO:0000256" key="2">
    <source>
        <dbReference type="ARBA" id="ARBA00022741"/>
    </source>
</evidence>
<feature type="non-terminal residue" evidence="6">
    <location>
        <position position="1"/>
    </location>
</feature>
<evidence type="ECO:0000256" key="1">
    <source>
        <dbReference type="ARBA" id="ARBA00022679"/>
    </source>
</evidence>
<dbReference type="Proteomes" id="UP000050509">
    <property type="component" value="Unassembled WGS sequence"/>
</dbReference>
<sequence>FQPSATLRSRGGQLEAWDTATVAQALERGLVPIVHGDVAFDAAQGSAIISTEQLLEALGREPALRPGRVVLVGEAGVYTADPRSNPAAERIPRISAQNIDAVLRGAGGSHGADVTGGMRSKVELMWRLVQTLPGLQVQLIGPEPGLLAAALLGNAPDAGTIIAE</sequence>
<proteinExistence type="predicted"/>
<comment type="caution">
    <text evidence="6">The sequence shown here is derived from an EMBL/GenBank/DDBJ whole genome shotgun (WGS) entry which is preliminary data.</text>
</comment>
<dbReference type="Gene3D" id="3.40.1160.10">
    <property type="entry name" value="Acetylglutamate kinase-like"/>
    <property type="match status" value="1"/>
</dbReference>
<evidence type="ECO:0000313" key="7">
    <source>
        <dbReference type="Proteomes" id="UP000050509"/>
    </source>
</evidence>
<dbReference type="GO" id="GO:0005524">
    <property type="term" value="F:ATP binding"/>
    <property type="evidence" value="ECO:0007669"/>
    <property type="project" value="UniProtKB-KW"/>
</dbReference>
<evidence type="ECO:0000256" key="4">
    <source>
        <dbReference type="ARBA" id="ARBA00022840"/>
    </source>
</evidence>
<evidence type="ECO:0000256" key="3">
    <source>
        <dbReference type="ARBA" id="ARBA00022777"/>
    </source>
</evidence>
<gene>
    <name evidence="6" type="ORF">SE17_40000</name>
</gene>
<reference evidence="6 7" key="1">
    <citation type="submission" date="2015-09" db="EMBL/GenBank/DDBJ databases">
        <title>Draft genome sequence of Kouleothrix aurantiaca JCM 19913.</title>
        <authorList>
            <person name="Hemp J."/>
        </authorList>
    </citation>
    <scope>NUCLEOTIDE SEQUENCE [LARGE SCALE GENOMIC DNA]</scope>
    <source>
        <strain evidence="6 7">COM-B</strain>
    </source>
</reference>
<dbReference type="PANTHER" id="PTHR43654">
    <property type="entry name" value="GLUTAMATE 5-KINASE"/>
    <property type="match status" value="1"/>
</dbReference>
<organism evidence="6 7">
    <name type="scientific">Kouleothrix aurantiaca</name>
    <dbReference type="NCBI Taxonomy" id="186479"/>
    <lineage>
        <taxon>Bacteria</taxon>
        <taxon>Bacillati</taxon>
        <taxon>Chloroflexota</taxon>
        <taxon>Chloroflexia</taxon>
        <taxon>Chloroflexales</taxon>
        <taxon>Roseiflexineae</taxon>
        <taxon>Roseiflexaceae</taxon>
        <taxon>Kouleothrix</taxon>
    </lineage>
</organism>
<feature type="domain" description="Aspartate/glutamate/uridylate kinase" evidence="5">
    <location>
        <begin position="11"/>
        <end position="130"/>
    </location>
</feature>